<accession>A0ABW0DJU1</accession>
<dbReference type="Proteomes" id="UP001596035">
    <property type="component" value="Unassembled WGS sequence"/>
</dbReference>
<feature type="region of interest" description="Disordered" evidence="1">
    <location>
        <begin position="198"/>
        <end position="222"/>
    </location>
</feature>
<evidence type="ECO:0000256" key="1">
    <source>
        <dbReference type="SAM" id="MobiDB-lite"/>
    </source>
</evidence>
<gene>
    <name evidence="2" type="ORF">ACFPWV_03885</name>
</gene>
<comment type="caution">
    <text evidence="2">The sequence shown here is derived from an EMBL/GenBank/DDBJ whole genome shotgun (WGS) entry which is preliminary data.</text>
</comment>
<evidence type="ECO:0000313" key="3">
    <source>
        <dbReference type="Proteomes" id="UP001596035"/>
    </source>
</evidence>
<dbReference type="RefSeq" id="WP_344561286.1">
    <property type="nucleotide sequence ID" value="NZ_BAAATG010000021.1"/>
</dbReference>
<dbReference type="InterPro" id="IPR045592">
    <property type="entry name" value="DUF6461"/>
</dbReference>
<name>A0ABW0DJU1_9ACTN</name>
<feature type="compositionally biased region" description="Pro residues" evidence="1">
    <location>
        <begin position="200"/>
        <end position="213"/>
    </location>
</feature>
<dbReference type="Pfam" id="PF20062">
    <property type="entry name" value="DUF6461"/>
    <property type="match status" value="1"/>
</dbReference>
<sequence>MNTGAGEGVNIDWKKMASSWTLDMSQHFCLTVTFRRSAEEIVGIYGADADRFSRVPSREAPEAPRSGTLLRAGVLGEWAFCIEFENFIGSTHAIMRDLSAQTECLVLLTTAKGLTMFSSVVDGEVVERFEPGYPPSTQGRSPHGYADEIHGLVADGLRPVAASLRSIALRVGHSLTTEILHGPLLSVVIDDPDRQALAHPDPPLLFPAPPPGGSGPLGRRLL</sequence>
<evidence type="ECO:0000313" key="2">
    <source>
        <dbReference type="EMBL" id="MFC5239063.1"/>
    </source>
</evidence>
<proteinExistence type="predicted"/>
<protein>
    <submittedName>
        <fullName evidence="2">DUF6461 domain-containing protein</fullName>
    </submittedName>
</protein>
<organism evidence="2 3">
    <name type="scientific">Streptomyces atrovirens</name>
    <dbReference type="NCBI Taxonomy" id="285556"/>
    <lineage>
        <taxon>Bacteria</taxon>
        <taxon>Bacillati</taxon>
        <taxon>Actinomycetota</taxon>
        <taxon>Actinomycetes</taxon>
        <taxon>Kitasatosporales</taxon>
        <taxon>Streptomycetaceae</taxon>
        <taxon>Streptomyces</taxon>
    </lineage>
</organism>
<reference evidence="3" key="1">
    <citation type="journal article" date="2019" name="Int. J. Syst. Evol. Microbiol.">
        <title>The Global Catalogue of Microorganisms (GCM) 10K type strain sequencing project: providing services to taxonomists for standard genome sequencing and annotation.</title>
        <authorList>
            <consortium name="The Broad Institute Genomics Platform"/>
            <consortium name="The Broad Institute Genome Sequencing Center for Infectious Disease"/>
            <person name="Wu L."/>
            <person name="Ma J."/>
        </authorList>
    </citation>
    <scope>NUCLEOTIDE SEQUENCE [LARGE SCALE GENOMIC DNA]</scope>
    <source>
        <strain evidence="3">CGMCC 4.7131</strain>
    </source>
</reference>
<keyword evidence="3" id="KW-1185">Reference proteome</keyword>
<dbReference type="EMBL" id="JBHSKN010000004">
    <property type="protein sequence ID" value="MFC5239063.1"/>
    <property type="molecule type" value="Genomic_DNA"/>
</dbReference>